<evidence type="ECO:0000313" key="2">
    <source>
        <dbReference type="Proteomes" id="UP001159364"/>
    </source>
</evidence>
<comment type="caution">
    <text evidence="1">The sequence shown here is derived from an EMBL/GenBank/DDBJ whole genome shotgun (WGS) entry which is preliminary data.</text>
</comment>
<proteinExistence type="predicted"/>
<reference evidence="1 2" key="1">
    <citation type="submission" date="2021-09" db="EMBL/GenBank/DDBJ databases">
        <title>Genomic insights and catalytic innovation underlie evolution of tropane alkaloids biosynthesis.</title>
        <authorList>
            <person name="Wang Y.-J."/>
            <person name="Tian T."/>
            <person name="Huang J.-P."/>
            <person name="Huang S.-X."/>
        </authorList>
    </citation>
    <scope>NUCLEOTIDE SEQUENCE [LARGE SCALE GENOMIC DNA]</scope>
    <source>
        <strain evidence="1">KIB-2018</strain>
        <tissue evidence="1">Leaf</tissue>
    </source>
</reference>
<dbReference type="Proteomes" id="UP001159364">
    <property type="component" value="Linkage Group LG05"/>
</dbReference>
<dbReference type="GO" id="GO:0009308">
    <property type="term" value="P:amine metabolic process"/>
    <property type="evidence" value="ECO:0007669"/>
    <property type="project" value="InterPro"/>
</dbReference>
<dbReference type="InterPro" id="IPR036460">
    <property type="entry name" value="Cu_amine_oxidase_C_sf"/>
</dbReference>
<dbReference type="AlphaFoldDB" id="A0AAV8TKD2"/>
<keyword evidence="2" id="KW-1185">Reference proteome</keyword>
<dbReference type="GO" id="GO:0008131">
    <property type="term" value="F:primary methylamine oxidase activity"/>
    <property type="evidence" value="ECO:0007669"/>
    <property type="project" value="InterPro"/>
</dbReference>
<gene>
    <name evidence="1" type="ORF">K2173_022468</name>
</gene>
<protein>
    <submittedName>
        <fullName evidence="1">Uncharacterized protein</fullName>
    </submittedName>
</protein>
<dbReference type="GO" id="GO:0048038">
    <property type="term" value="F:quinone binding"/>
    <property type="evidence" value="ECO:0007669"/>
    <property type="project" value="InterPro"/>
</dbReference>
<dbReference type="EMBL" id="JAIWQS010000005">
    <property type="protein sequence ID" value="KAJ8766409.1"/>
    <property type="molecule type" value="Genomic_DNA"/>
</dbReference>
<evidence type="ECO:0000313" key="1">
    <source>
        <dbReference type="EMBL" id="KAJ8766409.1"/>
    </source>
</evidence>
<dbReference type="SUPFAM" id="SSF49998">
    <property type="entry name" value="Amine oxidase catalytic domain"/>
    <property type="match status" value="1"/>
</dbReference>
<sequence length="116" mass="12645">MTPVADISPRKSYWKVVSETAKTESAAKVKLGLGEADLLIVNPNKKTNKGGLNVDQSRGEDTLDRCSLSAETETENKDIVLCVVKDGNERIMNHVMSFRSQGSPSAAHDSPLFLKK</sequence>
<organism evidence="1 2">
    <name type="scientific">Erythroxylum novogranatense</name>
    <dbReference type="NCBI Taxonomy" id="1862640"/>
    <lineage>
        <taxon>Eukaryota</taxon>
        <taxon>Viridiplantae</taxon>
        <taxon>Streptophyta</taxon>
        <taxon>Embryophyta</taxon>
        <taxon>Tracheophyta</taxon>
        <taxon>Spermatophyta</taxon>
        <taxon>Magnoliopsida</taxon>
        <taxon>eudicotyledons</taxon>
        <taxon>Gunneridae</taxon>
        <taxon>Pentapetalae</taxon>
        <taxon>rosids</taxon>
        <taxon>fabids</taxon>
        <taxon>Malpighiales</taxon>
        <taxon>Erythroxylaceae</taxon>
        <taxon>Erythroxylum</taxon>
    </lineage>
</organism>
<dbReference type="GO" id="GO:0005507">
    <property type="term" value="F:copper ion binding"/>
    <property type="evidence" value="ECO:0007669"/>
    <property type="project" value="InterPro"/>
</dbReference>
<name>A0AAV8TKD2_9ROSI</name>
<accession>A0AAV8TKD2</accession>